<dbReference type="PANTHER" id="PTHR43610:SF1">
    <property type="entry name" value="N-ACETYLTRANSFERASE DOMAIN-CONTAINING PROTEIN"/>
    <property type="match status" value="1"/>
</dbReference>
<reference evidence="3" key="1">
    <citation type="journal article" date="2019" name="Int. J. Syst. Evol. Microbiol.">
        <title>The Global Catalogue of Microorganisms (GCM) 10K type strain sequencing project: providing services to taxonomists for standard genome sequencing and annotation.</title>
        <authorList>
            <consortium name="The Broad Institute Genomics Platform"/>
            <consortium name="The Broad Institute Genome Sequencing Center for Infectious Disease"/>
            <person name="Wu L."/>
            <person name="Ma J."/>
        </authorList>
    </citation>
    <scope>NUCLEOTIDE SEQUENCE [LARGE SCALE GENOMIC DNA]</scope>
    <source>
        <strain evidence="3">JCM 3369</strain>
    </source>
</reference>
<dbReference type="SUPFAM" id="SSF55729">
    <property type="entry name" value="Acyl-CoA N-acyltransferases (Nat)"/>
    <property type="match status" value="1"/>
</dbReference>
<dbReference type="PROSITE" id="PS51186">
    <property type="entry name" value="GNAT"/>
    <property type="match status" value="1"/>
</dbReference>
<dbReference type="EMBL" id="JBHSGF010000006">
    <property type="protein sequence ID" value="MFC4555679.1"/>
    <property type="molecule type" value="Genomic_DNA"/>
</dbReference>
<proteinExistence type="predicted"/>
<comment type="caution">
    <text evidence="2">The sequence shown here is derived from an EMBL/GenBank/DDBJ whole genome shotgun (WGS) entry which is preliminary data.</text>
</comment>
<dbReference type="EC" id="2.3.-.-" evidence="2"/>
<sequence length="204" mass="22222">MTAPVRGRLANAVVELRPLEPTDASALFAALDHDEVWAYGYGGREARPRDVTGMEQYMARRLTGGTGGGVAWAVVRCEDGRLVGTSTLGDIDLPNEAAHLGWTAYDPAVWGTTINPATKLAILTHAFEGCGLGRVKFLVDDRNLRSQAAVARLGAVREGVLRRHRPRRDGTWRNSVVFSVIVDEWPAVRAGLERRLGRTGTPRP</sequence>
<organism evidence="2 3">
    <name type="scientific">Georgenia faecalis</name>
    <dbReference type="NCBI Taxonomy" id="2483799"/>
    <lineage>
        <taxon>Bacteria</taxon>
        <taxon>Bacillati</taxon>
        <taxon>Actinomycetota</taxon>
        <taxon>Actinomycetes</taxon>
        <taxon>Micrococcales</taxon>
        <taxon>Bogoriellaceae</taxon>
        <taxon>Georgenia</taxon>
    </lineage>
</organism>
<dbReference type="PANTHER" id="PTHR43610">
    <property type="entry name" value="BLL6696 PROTEIN"/>
    <property type="match status" value="1"/>
</dbReference>
<feature type="domain" description="N-acetyltransferase" evidence="1">
    <location>
        <begin position="14"/>
        <end position="183"/>
    </location>
</feature>
<dbReference type="Gene3D" id="3.40.630.30">
    <property type="match status" value="1"/>
</dbReference>
<dbReference type="Pfam" id="PF13302">
    <property type="entry name" value="Acetyltransf_3"/>
    <property type="match status" value="1"/>
</dbReference>
<evidence type="ECO:0000313" key="3">
    <source>
        <dbReference type="Proteomes" id="UP001595955"/>
    </source>
</evidence>
<dbReference type="InterPro" id="IPR000182">
    <property type="entry name" value="GNAT_dom"/>
</dbReference>
<accession>A0ABV9DCZ4</accession>
<evidence type="ECO:0000259" key="1">
    <source>
        <dbReference type="PROSITE" id="PS51186"/>
    </source>
</evidence>
<keyword evidence="3" id="KW-1185">Reference proteome</keyword>
<dbReference type="Proteomes" id="UP001595955">
    <property type="component" value="Unassembled WGS sequence"/>
</dbReference>
<dbReference type="GO" id="GO:0016746">
    <property type="term" value="F:acyltransferase activity"/>
    <property type="evidence" value="ECO:0007669"/>
    <property type="project" value="UniProtKB-KW"/>
</dbReference>
<evidence type="ECO:0000313" key="2">
    <source>
        <dbReference type="EMBL" id="MFC4555679.1"/>
    </source>
</evidence>
<dbReference type="RefSeq" id="WP_241237009.1">
    <property type="nucleotide sequence ID" value="NZ_CP033325.1"/>
</dbReference>
<protein>
    <submittedName>
        <fullName evidence="2">GNAT family N-acetyltransferase</fullName>
        <ecNumber evidence="2">2.3.-.-</ecNumber>
    </submittedName>
</protein>
<keyword evidence="2" id="KW-0808">Transferase</keyword>
<dbReference type="InterPro" id="IPR016181">
    <property type="entry name" value="Acyl_CoA_acyltransferase"/>
</dbReference>
<name>A0ABV9DCZ4_9MICO</name>
<gene>
    <name evidence="2" type="ORF">ACFO3F_10515</name>
</gene>
<keyword evidence="2" id="KW-0012">Acyltransferase</keyword>